<accession>A0A0L1JT41</accession>
<sequence length="241" mass="27597">MVRYPTAKRHLVVILIAAAVTYAFFASRPEWSAMHRYNRAFGDASLILVAMAMALGPLTRLTQWKPVRQALPYRREFGIYAVLVALIHAVIILIGWVELDLWRLFGFEFHPRLNRYVMVRHGFALANAVGILALVYGLVLALLSNDSSQRILGQSVWKFLQQGAYVLWWLIVLHTAYFLFVHFLDYHRRTPDPNWARWPFVALVLGITALQLLATLGTWQRQRSRSDAPQADAGQIRGQSQ</sequence>
<feature type="transmembrane region" description="Helical" evidence="5">
    <location>
        <begin position="77"/>
        <end position="97"/>
    </location>
</feature>
<keyword evidence="8" id="KW-1185">Reference proteome</keyword>
<dbReference type="OrthoDB" id="8115207at2"/>
<dbReference type="STRING" id="1317121.ATO11_03970"/>
<feature type="transmembrane region" description="Helical" evidence="5">
    <location>
        <begin position="164"/>
        <end position="184"/>
    </location>
</feature>
<dbReference type="EMBL" id="AQQZ01000002">
    <property type="protein sequence ID" value="KNG94573.1"/>
    <property type="molecule type" value="Genomic_DNA"/>
</dbReference>
<evidence type="ECO:0000313" key="8">
    <source>
        <dbReference type="Proteomes" id="UP000036938"/>
    </source>
</evidence>
<keyword evidence="3 5" id="KW-1133">Transmembrane helix</keyword>
<name>A0A0L1JT41_9RHOB</name>
<protein>
    <recommendedName>
        <fullName evidence="6">Ferric oxidoreductase domain-containing protein</fullName>
    </recommendedName>
</protein>
<keyword evidence="4 5" id="KW-0472">Membrane</keyword>
<feature type="transmembrane region" description="Helical" evidence="5">
    <location>
        <begin position="117"/>
        <end position="143"/>
    </location>
</feature>
<evidence type="ECO:0000256" key="5">
    <source>
        <dbReference type="SAM" id="Phobius"/>
    </source>
</evidence>
<evidence type="ECO:0000256" key="1">
    <source>
        <dbReference type="ARBA" id="ARBA00004141"/>
    </source>
</evidence>
<feature type="transmembrane region" description="Helical" evidence="5">
    <location>
        <begin position="7"/>
        <end position="25"/>
    </location>
</feature>
<feature type="transmembrane region" description="Helical" evidence="5">
    <location>
        <begin position="37"/>
        <end position="56"/>
    </location>
</feature>
<evidence type="ECO:0000313" key="7">
    <source>
        <dbReference type="EMBL" id="KNG94573.1"/>
    </source>
</evidence>
<evidence type="ECO:0000256" key="3">
    <source>
        <dbReference type="ARBA" id="ARBA00022989"/>
    </source>
</evidence>
<keyword evidence="2 5" id="KW-0812">Transmembrane</keyword>
<dbReference type="PATRIC" id="fig|1317121.7.peg.1164"/>
<gene>
    <name evidence="7" type="ORF">ATO11_03970</name>
</gene>
<evidence type="ECO:0000256" key="4">
    <source>
        <dbReference type="ARBA" id="ARBA00023136"/>
    </source>
</evidence>
<feature type="domain" description="Ferric oxidoreductase" evidence="6">
    <location>
        <begin position="42"/>
        <end position="166"/>
    </location>
</feature>
<comment type="caution">
    <text evidence="7">The sequence shown here is derived from an EMBL/GenBank/DDBJ whole genome shotgun (WGS) entry which is preliminary data.</text>
</comment>
<proteinExistence type="predicted"/>
<dbReference type="InterPro" id="IPR013130">
    <property type="entry name" value="Fe3_Rdtase_TM_dom"/>
</dbReference>
<dbReference type="AlphaFoldDB" id="A0A0L1JT41"/>
<reference evidence="7 8" key="1">
    <citation type="journal article" date="2015" name="Int. J. Syst. Evol. Microbiol.">
        <title>Aestuariivita atlantica sp. nov., isolated from deep sea sediment of the Atlantic Ocean.</title>
        <authorList>
            <person name="Li G."/>
            <person name="Lai Q."/>
            <person name="Du Y."/>
            <person name="Liu X."/>
            <person name="Sun F."/>
            <person name="Shao Z."/>
        </authorList>
    </citation>
    <scope>NUCLEOTIDE SEQUENCE [LARGE SCALE GENOMIC DNA]</scope>
    <source>
        <strain evidence="7 8">22II-S11-z3</strain>
    </source>
</reference>
<evidence type="ECO:0000259" key="6">
    <source>
        <dbReference type="Pfam" id="PF01794"/>
    </source>
</evidence>
<dbReference type="Pfam" id="PF01794">
    <property type="entry name" value="Ferric_reduct"/>
    <property type="match status" value="1"/>
</dbReference>
<feature type="transmembrane region" description="Helical" evidence="5">
    <location>
        <begin position="196"/>
        <end position="216"/>
    </location>
</feature>
<dbReference type="Proteomes" id="UP000036938">
    <property type="component" value="Unassembled WGS sequence"/>
</dbReference>
<dbReference type="GO" id="GO:0016020">
    <property type="term" value="C:membrane"/>
    <property type="evidence" value="ECO:0007669"/>
    <property type="project" value="UniProtKB-SubCell"/>
</dbReference>
<comment type="subcellular location">
    <subcellularLocation>
        <location evidence="1">Membrane</location>
        <topology evidence="1">Multi-pass membrane protein</topology>
    </subcellularLocation>
</comment>
<evidence type="ECO:0000256" key="2">
    <source>
        <dbReference type="ARBA" id="ARBA00022692"/>
    </source>
</evidence>
<organism evidence="7 8">
    <name type="scientific">Pseudaestuariivita atlantica</name>
    <dbReference type="NCBI Taxonomy" id="1317121"/>
    <lineage>
        <taxon>Bacteria</taxon>
        <taxon>Pseudomonadati</taxon>
        <taxon>Pseudomonadota</taxon>
        <taxon>Alphaproteobacteria</taxon>
        <taxon>Rhodobacterales</taxon>
        <taxon>Paracoccaceae</taxon>
        <taxon>Pseudaestuariivita</taxon>
    </lineage>
</organism>